<reference evidence="1" key="1">
    <citation type="submission" date="2020-05" db="EMBL/GenBank/DDBJ databases">
        <title>Large-scale comparative analyses of tick genomes elucidate their genetic diversity and vector capacities.</title>
        <authorList>
            <person name="Jia N."/>
            <person name="Wang J."/>
            <person name="Shi W."/>
            <person name="Du L."/>
            <person name="Sun Y."/>
            <person name="Zhan W."/>
            <person name="Jiang J."/>
            <person name="Wang Q."/>
            <person name="Zhang B."/>
            <person name="Ji P."/>
            <person name="Sakyi L.B."/>
            <person name="Cui X."/>
            <person name="Yuan T."/>
            <person name="Jiang B."/>
            <person name="Yang W."/>
            <person name="Lam T.T.-Y."/>
            <person name="Chang Q."/>
            <person name="Ding S."/>
            <person name="Wang X."/>
            <person name="Zhu J."/>
            <person name="Ruan X."/>
            <person name="Zhao L."/>
            <person name="Wei J."/>
            <person name="Que T."/>
            <person name="Du C."/>
            <person name="Cheng J."/>
            <person name="Dai P."/>
            <person name="Han X."/>
            <person name="Huang E."/>
            <person name="Gao Y."/>
            <person name="Liu J."/>
            <person name="Shao H."/>
            <person name="Ye R."/>
            <person name="Li L."/>
            <person name="Wei W."/>
            <person name="Wang X."/>
            <person name="Wang C."/>
            <person name="Yang T."/>
            <person name="Huo Q."/>
            <person name="Li W."/>
            <person name="Guo W."/>
            <person name="Chen H."/>
            <person name="Zhou L."/>
            <person name="Ni X."/>
            <person name="Tian J."/>
            <person name="Zhou Y."/>
            <person name="Sheng Y."/>
            <person name="Liu T."/>
            <person name="Pan Y."/>
            <person name="Xia L."/>
            <person name="Li J."/>
            <person name="Zhao F."/>
            <person name="Cao W."/>
        </authorList>
    </citation>
    <scope>NUCLEOTIDE SEQUENCE</scope>
    <source>
        <strain evidence="1">Hyas-2018</strain>
    </source>
</reference>
<evidence type="ECO:0000313" key="2">
    <source>
        <dbReference type="Proteomes" id="UP000821845"/>
    </source>
</evidence>
<organism evidence="1 2">
    <name type="scientific">Hyalomma asiaticum</name>
    <name type="common">Tick</name>
    <dbReference type="NCBI Taxonomy" id="266040"/>
    <lineage>
        <taxon>Eukaryota</taxon>
        <taxon>Metazoa</taxon>
        <taxon>Ecdysozoa</taxon>
        <taxon>Arthropoda</taxon>
        <taxon>Chelicerata</taxon>
        <taxon>Arachnida</taxon>
        <taxon>Acari</taxon>
        <taxon>Parasitiformes</taxon>
        <taxon>Ixodida</taxon>
        <taxon>Ixodoidea</taxon>
        <taxon>Ixodidae</taxon>
        <taxon>Hyalomminae</taxon>
        <taxon>Hyalomma</taxon>
    </lineage>
</organism>
<keyword evidence="2" id="KW-1185">Reference proteome</keyword>
<protein>
    <submittedName>
        <fullName evidence="1">Uncharacterized protein</fullName>
    </submittedName>
</protein>
<evidence type="ECO:0000313" key="1">
    <source>
        <dbReference type="EMBL" id="KAH6936383.1"/>
    </source>
</evidence>
<dbReference type="Proteomes" id="UP000821845">
    <property type="component" value="Chromosome 3"/>
</dbReference>
<dbReference type="EMBL" id="CM023483">
    <property type="protein sequence ID" value="KAH6936383.1"/>
    <property type="molecule type" value="Genomic_DNA"/>
</dbReference>
<sequence>MTKEGRHEADTKSTDASSGKVEHRPEWPSLTARQRSVSLSRTLRNAKNGTVSDSSRLSHGGKQERKLEWSAGTQQLSSEPATKPDIRLASADNRASIRTISRPSHRREASKTRAAAWRQMQGGVGDAPRVARENRPTGRTAGWPAGRPSRHKKPPRRVVAADSGQEREGEGSSDATERRERDHRRARKGSGPRRRSTAAAPWMRASEEDGPHQRRHYPAASAGSSDAAARTHRRLAAPAKPSHTKTPASRVAPVAGGGALGSRVWFEKKRARNAAARRSDAPRRGAHEGLCEARTVHNTAAETCTAKRGTREKRPRA</sequence>
<name>A0ACB7SNS8_HYAAI</name>
<comment type="caution">
    <text evidence="1">The sequence shown here is derived from an EMBL/GenBank/DDBJ whole genome shotgun (WGS) entry which is preliminary data.</text>
</comment>
<accession>A0ACB7SNS8</accession>
<proteinExistence type="predicted"/>
<gene>
    <name evidence="1" type="ORF">HPB50_016443</name>
</gene>